<evidence type="ECO:0000256" key="1">
    <source>
        <dbReference type="ARBA" id="ARBA00004324"/>
    </source>
</evidence>
<dbReference type="InterPro" id="IPR000504">
    <property type="entry name" value="RRM_dom"/>
</dbReference>
<comment type="subcellular location">
    <subcellularLocation>
        <location evidence="1">Nucleus speckle</location>
    </subcellularLocation>
    <subcellularLocation>
        <location evidence="2">Nucleus</location>
        <location evidence="2">Nucleoplasm</location>
    </subcellularLocation>
</comment>
<dbReference type="SMART" id="SM00360">
    <property type="entry name" value="RRM"/>
    <property type="match status" value="1"/>
</dbReference>
<dbReference type="InterPro" id="IPR035979">
    <property type="entry name" value="RBD_domain_sf"/>
</dbReference>
<dbReference type="GO" id="GO:0030619">
    <property type="term" value="F:U1 snRNA binding"/>
    <property type="evidence" value="ECO:0007669"/>
    <property type="project" value="InterPro"/>
</dbReference>
<dbReference type="SUPFAM" id="SSF54928">
    <property type="entry name" value="RNA-binding domain, RBD"/>
    <property type="match status" value="1"/>
</dbReference>
<keyword evidence="11" id="KW-1185">Reference proteome</keyword>
<feature type="region of interest" description="Disordered" evidence="8">
    <location>
        <begin position="220"/>
        <end position="509"/>
    </location>
</feature>
<dbReference type="Pfam" id="PF12220">
    <property type="entry name" value="U1snRNP70_N"/>
    <property type="match status" value="1"/>
</dbReference>
<dbReference type="InterPro" id="IPR012677">
    <property type="entry name" value="Nucleotide-bd_a/b_plait_sf"/>
</dbReference>
<dbReference type="PROSITE" id="PS50102">
    <property type="entry name" value="RRM"/>
    <property type="match status" value="1"/>
</dbReference>
<evidence type="ECO:0000313" key="11">
    <source>
        <dbReference type="Proteomes" id="UP000027138"/>
    </source>
</evidence>
<evidence type="ECO:0000259" key="9">
    <source>
        <dbReference type="PROSITE" id="PS50102"/>
    </source>
</evidence>
<protein>
    <recommendedName>
        <fullName evidence="9">RRM domain-containing protein</fullName>
    </recommendedName>
</protein>
<keyword evidence="6" id="KW-0687">Ribonucleoprotein</keyword>
<dbReference type="Pfam" id="PF00076">
    <property type="entry name" value="RRM_1"/>
    <property type="match status" value="1"/>
</dbReference>
<feature type="compositionally biased region" description="Polar residues" evidence="8">
    <location>
        <begin position="10"/>
        <end position="23"/>
    </location>
</feature>
<organism evidence="10 11">
    <name type="scientific">Jatropha curcas</name>
    <name type="common">Barbados nut</name>
    <dbReference type="NCBI Taxonomy" id="180498"/>
    <lineage>
        <taxon>Eukaryota</taxon>
        <taxon>Viridiplantae</taxon>
        <taxon>Streptophyta</taxon>
        <taxon>Embryophyta</taxon>
        <taxon>Tracheophyta</taxon>
        <taxon>Spermatophyta</taxon>
        <taxon>Magnoliopsida</taxon>
        <taxon>eudicotyledons</taxon>
        <taxon>Gunneridae</taxon>
        <taxon>Pentapetalae</taxon>
        <taxon>rosids</taxon>
        <taxon>fabids</taxon>
        <taxon>Malpighiales</taxon>
        <taxon>Euphorbiaceae</taxon>
        <taxon>Crotonoideae</taxon>
        <taxon>Jatropheae</taxon>
        <taxon>Jatropha</taxon>
    </lineage>
</organism>
<dbReference type="InterPro" id="IPR051183">
    <property type="entry name" value="U1_U11-U12_snRNP_70-35kDa"/>
</dbReference>
<evidence type="ECO:0000256" key="2">
    <source>
        <dbReference type="ARBA" id="ARBA00004642"/>
    </source>
</evidence>
<dbReference type="InterPro" id="IPR034143">
    <property type="entry name" value="snRNP70_RRM"/>
</dbReference>
<dbReference type="GO" id="GO:0016607">
    <property type="term" value="C:nuclear speck"/>
    <property type="evidence" value="ECO:0007669"/>
    <property type="project" value="UniProtKB-SubCell"/>
</dbReference>
<evidence type="ECO:0000256" key="4">
    <source>
        <dbReference type="ARBA" id="ARBA00022884"/>
    </source>
</evidence>
<feature type="compositionally biased region" description="Polar residues" evidence="8">
    <location>
        <begin position="243"/>
        <end position="257"/>
    </location>
</feature>
<accession>A0A067L2J1</accession>
<dbReference type="FunFam" id="3.30.70.330:FF:000153">
    <property type="entry name" value="U1 small nuclear ribonucleoprotein 70 kDa"/>
    <property type="match status" value="1"/>
</dbReference>
<dbReference type="KEGG" id="jcu:105633939"/>
<evidence type="ECO:0000256" key="8">
    <source>
        <dbReference type="SAM" id="MobiDB-lite"/>
    </source>
</evidence>
<keyword evidence="3" id="KW-0507">mRNA processing</keyword>
<dbReference type="GO" id="GO:0005685">
    <property type="term" value="C:U1 snRNP"/>
    <property type="evidence" value="ECO:0007669"/>
    <property type="project" value="TreeGrafter"/>
</dbReference>
<dbReference type="InterPro" id="IPR022023">
    <property type="entry name" value="U1snRNP70_N"/>
</dbReference>
<dbReference type="PANTHER" id="PTHR13952">
    <property type="entry name" value="U1 SMALL NUCLEAR RIBONUCLEOPROTEIN 70 KD"/>
    <property type="match status" value="1"/>
</dbReference>
<dbReference type="GO" id="GO:0003729">
    <property type="term" value="F:mRNA binding"/>
    <property type="evidence" value="ECO:0007669"/>
    <property type="project" value="TreeGrafter"/>
</dbReference>
<keyword evidence="4 7" id="KW-0694">RNA-binding</keyword>
<reference evidence="10 11" key="1">
    <citation type="journal article" date="2014" name="PLoS ONE">
        <title>Global Analysis of Gene Expression Profiles in Physic Nut (Jatropha curcas L.) Seedlings Exposed to Salt Stress.</title>
        <authorList>
            <person name="Zhang L."/>
            <person name="Zhang C."/>
            <person name="Wu P."/>
            <person name="Chen Y."/>
            <person name="Li M."/>
            <person name="Jiang H."/>
            <person name="Wu G."/>
        </authorList>
    </citation>
    <scope>NUCLEOTIDE SEQUENCE [LARGE SCALE GENOMIC DNA]</scope>
    <source>
        <strain evidence="11">cv. GZQX0401</strain>
        <tissue evidence="10">Young leaves</tissue>
    </source>
</reference>
<evidence type="ECO:0000313" key="10">
    <source>
        <dbReference type="EMBL" id="KDP38299.1"/>
    </source>
</evidence>
<name>A0A067L2J1_JATCU</name>
<dbReference type="GO" id="GO:0000398">
    <property type="term" value="P:mRNA splicing, via spliceosome"/>
    <property type="evidence" value="ECO:0007669"/>
    <property type="project" value="TreeGrafter"/>
</dbReference>
<dbReference type="AlphaFoldDB" id="A0A067L2J1"/>
<dbReference type="PANTHER" id="PTHR13952:SF5">
    <property type="entry name" value="U1 SMALL NUCLEAR RIBONUCLEOPROTEIN 70 KDA"/>
    <property type="match status" value="1"/>
</dbReference>
<gene>
    <name evidence="10" type="ORF">JCGZ_05185</name>
</gene>
<dbReference type="CDD" id="cd12236">
    <property type="entry name" value="RRM_snRNP70"/>
    <property type="match status" value="1"/>
</dbReference>
<evidence type="ECO:0000256" key="5">
    <source>
        <dbReference type="ARBA" id="ARBA00023242"/>
    </source>
</evidence>
<proteinExistence type="predicted"/>
<dbReference type="GO" id="GO:0071011">
    <property type="term" value="C:precatalytic spliceosome"/>
    <property type="evidence" value="ECO:0007669"/>
    <property type="project" value="TreeGrafter"/>
</dbReference>
<evidence type="ECO:0000256" key="6">
    <source>
        <dbReference type="ARBA" id="ARBA00023274"/>
    </source>
</evidence>
<dbReference type="GO" id="GO:0071004">
    <property type="term" value="C:U2-type prespliceosome"/>
    <property type="evidence" value="ECO:0007669"/>
    <property type="project" value="TreeGrafter"/>
</dbReference>
<dbReference type="OrthoDB" id="4207594at2759"/>
<dbReference type="STRING" id="180498.A0A067L2J1"/>
<feature type="domain" description="RRM" evidence="9">
    <location>
        <begin position="138"/>
        <end position="216"/>
    </location>
</feature>
<dbReference type="Proteomes" id="UP000027138">
    <property type="component" value="Unassembled WGS sequence"/>
</dbReference>
<sequence>MGDNTDPFMRNQNAAVRGNTKGQNRANVLQLKLIGQSHPTGLTANLLKLFEPRPPLEYKPPPEKRKCPPYTGMAQFVSQFAEPGEPEYAPPVQKAETPAQRRARIHKLRLEKGAEKAAEELQKYDPNNDPNISGDPYKTLFVARLNYETTESRIKREFESYGPIKRVRLITDKATSKPRGYAFIEYMHTRDMKAAYKQADGRKLDGRRVLVDVERGRTVPNWRPRRLGGGLGTTRVGGEEVNQRYSGREVQQSGGSSRSEEPRAREDRHIEREREKSRERGRDREREREKSRERSHDRPRDRDHREDRHNRDRDRERDRERERERGRDRDRDRDRTRDRDRGRDRGREYERDRDRDRGRDHDRDRTRERERDYEVGENDRGRSHDRESDYDRVESKHERDRRSERDYEHAEPEDDRGWYEQPEQGHGRQDTEDDQRYDHYEHHRSRGKYDHMDVRGDHDRYEQYPDHDHDRYERMDQDDYHYDHGTSESLDRENEYRRSERSHSREYDN</sequence>
<evidence type="ECO:0000256" key="3">
    <source>
        <dbReference type="ARBA" id="ARBA00022664"/>
    </source>
</evidence>
<dbReference type="EMBL" id="KK914367">
    <property type="protein sequence ID" value="KDP38299.1"/>
    <property type="molecule type" value="Genomic_DNA"/>
</dbReference>
<keyword evidence="5" id="KW-0539">Nucleus</keyword>
<dbReference type="Gene3D" id="3.30.70.330">
    <property type="match status" value="1"/>
</dbReference>
<evidence type="ECO:0000256" key="7">
    <source>
        <dbReference type="PROSITE-ProRule" id="PRU00176"/>
    </source>
</evidence>
<feature type="compositionally biased region" description="Basic and acidic residues" evidence="8">
    <location>
        <begin position="258"/>
        <end position="509"/>
    </location>
</feature>
<feature type="region of interest" description="Disordered" evidence="8">
    <location>
        <begin position="1"/>
        <end position="23"/>
    </location>
</feature>